<gene>
    <name evidence="5" type="ORF">CDV36_006025</name>
</gene>
<dbReference type="InterPro" id="IPR036864">
    <property type="entry name" value="Zn2-C6_fun-type_DNA-bd_sf"/>
</dbReference>
<feature type="compositionally biased region" description="Basic and acidic residues" evidence="3">
    <location>
        <begin position="45"/>
        <end position="64"/>
    </location>
</feature>
<keyword evidence="2" id="KW-0539">Nucleus</keyword>
<evidence type="ECO:0000313" key="5">
    <source>
        <dbReference type="EMBL" id="RMJ14283.1"/>
    </source>
</evidence>
<sequence length="566" mass="63415">MRSSDGCWTCRLRRKKCDEIRPVCDTCSALNITCYFAEDKPEWMDGGPRQEEMAERLRKDVKDQAHRRRPVRDRIPRASLPRVSSQGLENSGSLSRRQSDGLSETKPCPEVIPHPRRGTDCILTTGNLNTITFSRPDTFLLMFYLDNLLPFLFPFYNPSLLEGGRAWILEMMISSAVVRQATRCQSSYFFSLAQGQEADWKTVLEQTRDAFSMLGKSLQIIQGPNIMDHVHGAVRILASIMQLQRYETSLLSFDNCQAHLNGAVALFKQLLDSSGQSDPRSSFSTVISRLGPSSQIAERLEVPSAEQSAFRFSSALLLFDDIVASTVLQQKPKLYDYHQSLLDNVDEAGPAVDLETVVGCQNWVLIQMGEIAALDAWKRDCMSTGNLDVMDMVRIATAIKTSLETRLARPEANGNKGTDQLRRNFNILTGDDEQQSRRRATQSSVVTQVWAHAALIYLSVVVSGWQPASAEIRHNIESILKLIESPILPRALLRTMVWPFCVAGCLAEPAQEPRFRAIVEELRPPSVFGTVFKALEIMEKLWREGQDTGGDLATCFKGHGDLVLLV</sequence>
<dbReference type="SMART" id="SM00066">
    <property type="entry name" value="GAL4"/>
    <property type="match status" value="1"/>
</dbReference>
<dbReference type="Proteomes" id="UP000277212">
    <property type="component" value="Unassembled WGS sequence"/>
</dbReference>
<dbReference type="STRING" id="2010991.A0A3M2S9N8"/>
<dbReference type="GO" id="GO:0008270">
    <property type="term" value="F:zinc ion binding"/>
    <property type="evidence" value="ECO:0007669"/>
    <property type="project" value="InterPro"/>
</dbReference>
<dbReference type="Pfam" id="PF11951">
    <property type="entry name" value="Fungal_trans_2"/>
    <property type="match status" value="1"/>
</dbReference>
<dbReference type="Pfam" id="PF00172">
    <property type="entry name" value="Zn_clus"/>
    <property type="match status" value="1"/>
</dbReference>
<evidence type="ECO:0000256" key="3">
    <source>
        <dbReference type="SAM" id="MobiDB-lite"/>
    </source>
</evidence>
<name>A0A3M2S9N8_9HYPO</name>
<evidence type="ECO:0000256" key="2">
    <source>
        <dbReference type="ARBA" id="ARBA00023242"/>
    </source>
</evidence>
<protein>
    <recommendedName>
        <fullName evidence="4">Zn(2)-C6 fungal-type domain-containing protein</fullName>
    </recommendedName>
</protein>
<comment type="caution">
    <text evidence="5">The sequence shown here is derived from an EMBL/GenBank/DDBJ whole genome shotgun (WGS) entry which is preliminary data.</text>
</comment>
<dbReference type="AlphaFoldDB" id="A0A3M2S9N8"/>
<feature type="domain" description="Zn(2)-C6 fungal-type" evidence="4">
    <location>
        <begin position="6"/>
        <end position="36"/>
    </location>
</feature>
<dbReference type="InterPro" id="IPR021858">
    <property type="entry name" value="Fun_TF"/>
</dbReference>
<dbReference type="PROSITE" id="PS50048">
    <property type="entry name" value="ZN2_CY6_FUNGAL_2"/>
    <property type="match status" value="1"/>
</dbReference>
<evidence type="ECO:0000256" key="1">
    <source>
        <dbReference type="ARBA" id="ARBA00004123"/>
    </source>
</evidence>
<feature type="region of interest" description="Disordered" evidence="3">
    <location>
        <begin position="45"/>
        <end position="110"/>
    </location>
</feature>
<organism evidence="5 6">
    <name type="scientific">Fusarium kuroshium</name>
    <dbReference type="NCBI Taxonomy" id="2010991"/>
    <lineage>
        <taxon>Eukaryota</taxon>
        <taxon>Fungi</taxon>
        <taxon>Dikarya</taxon>
        <taxon>Ascomycota</taxon>
        <taxon>Pezizomycotina</taxon>
        <taxon>Sordariomycetes</taxon>
        <taxon>Hypocreomycetidae</taxon>
        <taxon>Hypocreales</taxon>
        <taxon>Nectriaceae</taxon>
        <taxon>Fusarium</taxon>
        <taxon>Fusarium solani species complex</taxon>
    </lineage>
</organism>
<evidence type="ECO:0000259" key="4">
    <source>
        <dbReference type="PROSITE" id="PS50048"/>
    </source>
</evidence>
<dbReference type="PANTHER" id="PTHR37534">
    <property type="entry name" value="TRANSCRIPTIONAL ACTIVATOR PROTEIN UGA3"/>
    <property type="match status" value="1"/>
</dbReference>
<keyword evidence="6" id="KW-1185">Reference proteome</keyword>
<dbReference type="SUPFAM" id="SSF57701">
    <property type="entry name" value="Zn2/Cys6 DNA-binding domain"/>
    <property type="match status" value="1"/>
</dbReference>
<dbReference type="OrthoDB" id="3251668at2759"/>
<accession>A0A3M2S9N8</accession>
<dbReference type="PROSITE" id="PS00463">
    <property type="entry name" value="ZN2_CY6_FUNGAL_1"/>
    <property type="match status" value="1"/>
</dbReference>
<dbReference type="GO" id="GO:0005634">
    <property type="term" value="C:nucleus"/>
    <property type="evidence" value="ECO:0007669"/>
    <property type="project" value="UniProtKB-SubCell"/>
</dbReference>
<dbReference type="PANTHER" id="PTHR37534:SF20">
    <property type="entry name" value="PRO1A C6 ZINK-FINGER PROTEIN"/>
    <property type="match status" value="1"/>
</dbReference>
<dbReference type="GO" id="GO:0000981">
    <property type="term" value="F:DNA-binding transcription factor activity, RNA polymerase II-specific"/>
    <property type="evidence" value="ECO:0007669"/>
    <property type="project" value="InterPro"/>
</dbReference>
<evidence type="ECO:0000313" key="6">
    <source>
        <dbReference type="Proteomes" id="UP000277212"/>
    </source>
</evidence>
<dbReference type="InterPro" id="IPR001138">
    <property type="entry name" value="Zn2Cys6_DnaBD"/>
</dbReference>
<proteinExistence type="predicted"/>
<feature type="compositionally biased region" description="Polar residues" evidence="3">
    <location>
        <begin position="82"/>
        <end position="102"/>
    </location>
</feature>
<dbReference type="EMBL" id="NKUJ01000088">
    <property type="protein sequence ID" value="RMJ14283.1"/>
    <property type="molecule type" value="Genomic_DNA"/>
</dbReference>
<dbReference type="Gene3D" id="4.10.240.10">
    <property type="entry name" value="Zn(2)-C6 fungal-type DNA-binding domain"/>
    <property type="match status" value="1"/>
</dbReference>
<reference evidence="5 6" key="1">
    <citation type="submission" date="2017-06" db="EMBL/GenBank/DDBJ databases">
        <title>Comparative genomic analysis of Ambrosia Fusariam Clade fungi.</title>
        <authorList>
            <person name="Stajich J.E."/>
            <person name="Carrillo J."/>
            <person name="Kijimoto T."/>
            <person name="Eskalen A."/>
            <person name="O'Donnell K."/>
            <person name="Kasson M."/>
        </authorList>
    </citation>
    <scope>NUCLEOTIDE SEQUENCE [LARGE SCALE GENOMIC DNA]</scope>
    <source>
        <strain evidence="5">UCR3666</strain>
    </source>
</reference>
<comment type="subcellular location">
    <subcellularLocation>
        <location evidence="1">Nucleus</location>
    </subcellularLocation>
</comment>
<dbReference type="CDD" id="cd00067">
    <property type="entry name" value="GAL4"/>
    <property type="match status" value="1"/>
</dbReference>